<reference evidence="2 3" key="1">
    <citation type="journal article" date="2013" name="Genome Announc.">
        <title>Complete Genome Sequence of Leifsonia xyli subsp. cynodontis Strain DSM46306, a Gram-Positive Bacterial Pathogen of Grasses.</title>
        <authorList>
            <person name="Monteiro-Vitorello C.B."/>
            <person name="Zerillo M.M."/>
            <person name="Van Sluys M.A."/>
            <person name="Camargo L.E."/>
            <person name="Kitajima J.P."/>
        </authorList>
    </citation>
    <scope>NUCLEOTIDE SEQUENCE [LARGE SCALE GENOMIC DNA]</scope>
    <source>
        <strain evidence="2 3">DSM 46306</strain>
    </source>
</reference>
<accession>U3P656</accession>
<evidence type="ECO:0000313" key="3">
    <source>
        <dbReference type="Proteomes" id="UP000016743"/>
    </source>
</evidence>
<dbReference type="HOGENOM" id="CLU_1989865_0_0_11"/>
<dbReference type="Proteomes" id="UP000016743">
    <property type="component" value="Chromosome"/>
</dbReference>
<dbReference type="KEGG" id="lxy:O159_01090"/>
<evidence type="ECO:0000256" key="1">
    <source>
        <dbReference type="SAM" id="MobiDB-lite"/>
    </source>
</evidence>
<proteinExistence type="predicted"/>
<dbReference type="EMBL" id="CP006734">
    <property type="protein sequence ID" value="AGW40377.1"/>
    <property type="molecule type" value="Genomic_DNA"/>
</dbReference>
<evidence type="ECO:0000313" key="2">
    <source>
        <dbReference type="EMBL" id="AGW40377.1"/>
    </source>
</evidence>
<name>U3P656_LEIXC</name>
<dbReference type="AlphaFoldDB" id="U3P656"/>
<dbReference type="eggNOG" id="ENOG5032MSD">
    <property type="taxonomic scope" value="Bacteria"/>
</dbReference>
<feature type="region of interest" description="Disordered" evidence="1">
    <location>
        <begin position="103"/>
        <end position="125"/>
    </location>
</feature>
<organism evidence="2 3">
    <name type="scientific">Leifsonia xyli subsp. cynodontis DSM 46306</name>
    <dbReference type="NCBI Taxonomy" id="1389489"/>
    <lineage>
        <taxon>Bacteria</taxon>
        <taxon>Bacillati</taxon>
        <taxon>Actinomycetota</taxon>
        <taxon>Actinomycetes</taxon>
        <taxon>Micrococcales</taxon>
        <taxon>Microbacteriaceae</taxon>
        <taxon>Leifsonia</taxon>
    </lineage>
</organism>
<gene>
    <name evidence="2" type="ORF">O159_01090</name>
</gene>
<keyword evidence="3" id="KW-1185">Reference proteome</keyword>
<feature type="compositionally biased region" description="Polar residues" evidence="1">
    <location>
        <begin position="115"/>
        <end position="125"/>
    </location>
</feature>
<sequence length="125" mass="13521">MSSGIRLFGGSQVAASPAPFARLAAPSTATRLSGSLAKRRRCSWLRDCAPVCHASSRATTWSIWTSAEVSFPRANAMRSPVYGSSRVPETTVQAPLRVRAVRSRARMSSRVSQPLPFTSCQARPK</sequence>
<protein>
    <submittedName>
        <fullName evidence="2">Uncharacterized protein</fullName>
    </submittedName>
</protein>